<comment type="caution">
    <text evidence="2">The sequence shown here is derived from an EMBL/GenBank/DDBJ whole genome shotgun (WGS) entry which is preliminary data.</text>
</comment>
<dbReference type="InterPro" id="IPR013216">
    <property type="entry name" value="Methyltransf_11"/>
</dbReference>
<dbReference type="Proteomes" id="UP000095552">
    <property type="component" value="Unassembled WGS sequence"/>
</dbReference>
<name>A0A1E5T6I5_9BACT</name>
<organism evidence="2 3">
    <name type="scientific">Roseivirga misakiensis</name>
    <dbReference type="NCBI Taxonomy" id="1563681"/>
    <lineage>
        <taxon>Bacteria</taxon>
        <taxon>Pseudomonadati</taxon>
        <taxon>Bacteroidota</taxon>
        <taxon>Cytophagia</taxon>
        <taxon>Cytophagales</taxon>
        <taxon>Roseivirgaceae</taxon>
        <taxon>Roseivirga</taxon>
    </lineage>
</organism>
<evidence type="ECO:0000313" key="3">
    <source>
        <dbReference type="Proteomes" id="UP000095552"/>
    </source>
</evidence>
<evidence type="ECO:0000259" key="1">
    <source>
        <dbReference type="Pfam" id="PF08241"/>
    </source>
</evidence>
<dbReference type="OrthoDB" id="9784101at2"/>
<dbReference type="SUPFAM" id="SSF53335">
    <property type="entry name" value="S-adenosyl-L-methionine-dependent methyltransferases"/>
    <property type="match status" value="1"/>
</dbReference>
<reference evidence="2 3" key="1">
    <citation type="submission" date="2016-08" db="EMBL/GenBank/DDBJ databases">
        <title>Draft genome of Fabibacter sp. strain SK-8.</title>
        <authorList>
            <person name="Wong S.-K."/>
            <person name="Hamasaki K."/>
            <person name="Yoshizawa S."/>
        </authorList>
    </citation>
    <scope>NUCLEOTIDE SEQUENCE [LARGE SCALE GENOMIC DNA]</scope>
    <source>
        <strain evidence="2 3">SK-8</strain>
    </source>
</reference>
<protein>
    <recommendedName>
        <fullName evidence="1">Methyltransferase type 11 domain-containing protein</fullName>
    </recommendedName>
</protein>
<dbReference type="STRING" id="1563681.BFP71_04855"/>
<sequence>MQRAALTILSIALLCWSCGSNESKTEEQKEPVIKLNEGPKPESIANQLEPKIEDVERTEWQNPELILNFIGDLESKTVADVGAGAGYFTFKLARTAEKVIALDIDPKALEYIESQKEIVGDWSSNIEARLTPPDVPNLLNEEVDLVLIVNTYSYIPNKETYFPRLLEGIKPGGKLIIVDFKVEDIPVGPANEFKTAPKDVRAALRKAKFKGIDINEKNLKYQYIISAEKR</sequence>
<feature type="domain" description="Methyltransferase type 11" evidence="1">
    <location>
        <begin position="80"/>
        <end position="177"/>
    </location>
</feature>
<dbReference type="Gene3D" id="3.40.50.150">
    <property type="entry name" value="Vaccinia Virus protein VP39"/>
    <property type="match status" value="1"/>
</dbReference>
<dbReference type="CDD" id="cd02440">
    <property type="entry name" value="AdoMet_MTases"/>
    <property type="match status" value="1"/>
</dbReference>
<dbReference type="PANTHER" id="PTHR43861">
    <property type="entry name" value="TRANS-ACONITATE 2-METHYLTRANSFERASE-RELATED"/>
    <property type="match status" value="1"/>
</dbReference>
<dbReference type="EMBL" id="MDGQ01000003">
    <property type="protein sequence ID" value="OEK06991.1"/>
    <property type="molecule type" value="Genomic_DNA"/>
</dbReference>
<dbReference type="RefSeq" id="WP_069834303.1">
    <property type="nucleotide sequence ID" value="NZ_MDGQ01000003.1"/>
</dbReference>
<dbReference type="Pfam" id="PF08241">
    <property type="entry name" value="Methyltransf_11"/>
    <property type="match status" value="1"/>
</dbReference>
<gene>
    <name evidence="2" type="ORF">BFP71_04855</name>
</gene>
<proteinExistence type="predicted"/>
<dbReference type="AlphaFoldDB" id="A0A1E5T6I5"/>
<dbReference type="InterPro" id="IPR029063">
    <property type="entry name" value="SAM-dependent_MTases_sf"/>
</dbReference>
<keyword evidence="3" id="KW-1185">Reference proteome</keyword>
<accession>A0A1E5T6I5</accession>
<evidence type="ECO:0000313" key="2">
    <source>
        <dbReference type="EMBL" id="OEK06991.1"/>
    </source>
</evidence>
<dbReference type="GO" id="GO:0008757">
    <property type="term" value="F:S-adenosylmethionine-dependent methyltransferase activity"/>
    <property type="evidence" value="ECO:0007669"/>
    <property type="project" value="InterPro"/>
</dbReference>